<keyword evidence="2" id="KW-1185">Reference proteome</keyword>
<dbReference type="Proteomes" id="UP000030401">
    <property type="component" value="Unassembled WGS sequence"/>
</dbReference>
<evidence type="ECO:0000313" key="2">
    <source>
        <dbReference type="Proteomes" id="UP000030401"/>
    </source>
</evidence>
<accession>A0A0A5G2I3</accession>
<comment type="caution">
    <text evidence="1">The sequence shown here is derived from an EMBL/GenBank/DDBJ whole genome shotgun (WGS) entry which is preliminary data.</text>
</comment>
<dbReference type="RefSeq" id="WP_052127164.1">
    <property type="nucleotide sequence ID" value="NZ_AVPG01000007.1"/>
</dbReference>
<dbReference type="STRING" id="1385512.N784_15400"/>
<organism evidence="1 2">
    <name type="scientific">Pontibacillus litoralis JSM 072002</name>
    <dbReference type="NCBI Taxonomy" id="1385512"/>
    <lineage>
        <taxon>Bacteria</taxon>
        <taxon>Bacillati</taxon>
        <taxon>Bacillota</taxon>
        <taxon>Bacilli</taxon>
        <taxon>Bacillales</taxon>
        <taxon>Bacillaceae</taxon>
        <taxon>Pontibacillus</taxon>
    </lineage>
</organism>
<evidence type="ECO:0000313" key="1">
    <source>
        <dbReference type="EMBL" id="KGX87306.1"/>
    </source>
</evidence>
<protein>
    <submittedName>
        <fullName evidence="1">Bacteriocin</fullName>
    </submittedName>
</protein>
<reference evidence="1 2" key="1">
    <citation type="submission" date="2013-08" db="EMBL/GenBank/DDBJ databases">
        <authorList>
            <person name="Huang J."/>
            <person name="Wang G."/>
        </authorList>
    </citation>
    <scope>NUCLEOTIDE SEQUENCE [LARGE SCALE GENOMIC DNA]</scope>
    <source>
        <strain evidence="1 2">JSM 072002</strain>
    </source>
</reference>
<sequence length="116" mass="13082">MNRIFLVKVRQFSKALVIGSALSLGMFICVSVNTTTAEAITSGYVDKGDKKGYWIRGKKDGNVYSKYKNYKMEDRASVVNGAGDTDTSGWKSPDTYGVAKRDWTFWGTNKTYYNYK</sequence>
<gene>
    <name evidence="1" type="ORF">N784_15400</name>
</gene>
<proteinExistence type="predicted"/>
<dbReference type="EMBL" id="AVPG01000007">
    <property type="protein sequence ID" value="KGX87306.1"/>
    <property type="molecule type" value="Genomic_DNA"/>
</dbReference>
<dbReference type="AlphaFoldDB" id="A0A0A5G2I3"/>
<dbReference type="Gene3D" id="2.60.40.2850">
    <property type="match status" value="1"/>
</dbReference>
<name>A0A0A5G2I3_9BACI</name>
<dbReference type="eggNOG" id="ENOG5034BEV">
    <property type="taxonomic scope" value="Bacteria"/>
</dbReference>